<dbReference type="AlphaFoldDB" id="C4XL08"/>
<dbReference type="Proteomes" id="UP000009071">
    <property type="component" value="Chromosome"/>
</dbReference>
<sequence length="114" mass="13641">MNMSYKDLIFISNQIIGEASSTTFEKKVLLIMYFSELLVLNFTEIDILFKKHGREKIFKIFYLDKDFVEYIYAHFLNHDIDTIMPQIFDRLTKLHELLDKWITLKSCETSGYVQ</sequence>
<proteinExistence type="predicted"/>
<evidence type="ECO:0000313" key="1">
    <source>
        <dbReference type="EMBL" id="BAH74547.1"/>
    </source>
</evidence>
<keyword evidence="2" id="KW-1185">Reference proteome</keyword>
<accession>C4XL08</accession>
<dbReference type="HOGENOM" id="CLU_160558_0_0_7"/>
<name>C4XL08_SOLM1</name>
<gene>
    <name evidence="1" type="ordered locus">DMR_10560</name>
</gene>
<dbReference type="STRING" id="573370.DMR_10560"/>
<evidence type="ECO:0000313" key="2">
    <source>
        <dbReference type="Proteomes" id="UP000009071"/>
    </source>
</evidence>
<dbReference type="EMBL" id="AP010904">
    <property type="protein sequence ID" value="BAH74547.1"/>
    <property type="molecule type" value="Genomic_DNA"/>
</dbReference>
<organism evidence="1 2">
    <name type="scientific">Solidesulfovibrio magneticus (strain ATCC 700980 / DSM 13731 / RS-1)</name>
    <name type="common">Desulfovibrio magneticus</name>
    <dbReference type="NCBI Taxonomy" id="573370"/>
    <lineage>
        <taxon>Bacteria</taxon>
        <taxon>Pseudomonadati</taxon>
        <taxon>Thermodesulfobacteriota</taxon>
        <taxon>Desulfovibrionia</taxon>
        <taxon>Desulfovibrionales</taxon>
        <taxon>Desulfovibrionaceae</taxon>
        <taxon>Solidesulfovibrio</taxon>
    </lineage>
</organism>
<reference evidence="1 2" key="1">
    <citation type="journal article" date="2009" name="Genome Res.">
        <title>Whole genome sequence of Desulfovibrio magneticus strain RS-1 revealed common gene clusters in magnetotactic bacteria.</title>
        <authorList>
            <person name="Nakazawa H."/>
            <person name="Arakaki A."/>
            <person name="Narita-Yamada S."/>
            <person name="Yashiro I."/>
            <person name="Jinno K."/>
            <person name="Aoki N."/>
            <person name="Tsuruyama A."/>
            <person name="Okamura Y."/>
            <person name="Tanikawa S."/>
            <person name="Fujita N."/>
            <person name="Takeyama H."/>
            <person name="Matsunaga T."/>
        </authorList>
    </citation>
    <scope>NUCLEOTIDE SEQUENCE [LARGE SCALE GENOMIC DNA]</scope>
    <source>
        <strain evidence="2">ATCC 700980 / DSM 13731 / RS-1</strain>
    </source>
</reference>
<dbReference type="KEGG" id="dma:DMR_10560"/>
<protein>
    <submittedName>
        <fullName evidence="1">Uncharacterized protein</fullName>
    </submittedName>
</protein>